<proteinExistence type="predicted"/>
<feature type="region of interest" description="Disordered" evidence="2">
    <location>
        <begin position="351"/>
        <end position="375"/>
    </location>
</feature>
<organism evidence="4 5">
    <name type="scientific">Citrullus colocynthis</name>
    <name type="common">colocynth</name>
    <dbReference type="NCBI Taxonomy" id="252529"/>
    <lineage>
        <taxon>Eukaryota</taxon>
        <taxon>Viridiplantae</taxon>
        <taxon>Streptophyta</taxon>
        <taxon>Embryophyta</taxon>
        <taxon>Tracheophyta</taxon>
        <taxon>Spermatophyta</taxon>
        <taxon>Magnoliopsida</taxon>
        <taxon>eudicotyledons</taxon>
        <taxon>Gunneridae</taxon>
        <taxon>Pentapetalae</taxon>
        <taxon>rosids</taxon>
        <taxon>fabids</taxon>
        <taxon>Cucurbitales</taxon>
        <taxon>Cucurbitaceae</taxon>
        <taxon>Benincaseae</taxon>
        <taxon>Citrullus</taxon>
    </lineage>
</organism>
<protein>
    <recommendedName>
        <fullName evidence="3">RING-type domain-containing protein</fullName>
    </recommendedName>
</protein>
<evidence type="ECO:0000256" key="1">
    <source>
        <dbReference type="PROSITE-ProRule" id="PRU00175"/>
    </source>
</evidence>
<evidence type="ECO:0000313" key="5">
    <source>
        <dbReference type="Proteomes" id="UP001642487"/>
    </source>
</evidence>
<dbReference type="EMBL" id="OZ021735">
    <property type="protein sequence ID" value="CAK9310334.1"/>
    <property type="molecule type" value="Genomic_DNA"/>
</dbReference>
<dbReference type="PROSITE" id="PS50089">
    <property type="entry name" value="ZF_RING_2"/>
    <property type="match status" value="1"/>
</dbReference>
<dbReference type="SUPFAM" id="SSF57850">
    <property type="entry name" value="RING/U-box"/>
    <property type="match status" value="1"/>
</dbReference>
<keyword evidence="5" id="KW-1185">Reference proteome</keyword>
<gene>
    <name evidence="4" type="ORF">CITCOLO1_LOCUS1954</name>
</gene>
<feature type="domain" description="RING-type" evidence="3">
    <location>
        <begin position="497"/>
        <end position="552"/>
    </location>
</feature>
<dbReference type="PANTHER" id="PTHR31150:SF6">
    <property type="entry name" value="ZINC ION BINDING PROTEIN"/>
    <property type="match status" value="1"/>
</dbReference>
<keyword evidence="1" id="KW-0479">Metal-binding</keyword>
<accession>A0ABP0XQ92</accession>
<sequence length="557" mass="60915">MDTMENDNLNLQNHLSDFISEDENEELRSLGTMTSDANFSGLHQEYSAAAGFHHSQSPNPPVSSHPNLAGSFSDSISYTDIDWSFDSSRLGLSPQNWSRSIFTNPKNKTNASFHVRNPELASICRLPVRSQEAEGLHLLGCDRETNNHNLQSPECEDQIDLNITAICSGFQPHCLNALDSETSDVGCHTNATTALNKADKISGFKDNSGDLPNLTTFPQNSVGVRCSNFINFSLHPSSVFRPSIIVGRDNPFPTPSNEDGLSPDVIQGNEDILNSLINAAPSTTESINSQIGISSQSWFTPLESCLLKRDQSQRPSKEKSHTDVRNFASEFPTFAPSRGISATISVPDRSFEYNQSAGPSQPPQNDGNSLTTVSGNQDAKEFGTAEHSGIAKSYPNPPVFGSSNVKANNDISSQAHLAQVLSASVSPDISSHVLIQPQRTKIVPNRVSQSFISESIPLVSSKFEDLRDRSFRRLRTSRCYIKCRELDQTPKLSGQRCFLCKRDLSFKPEGSLVIPKILPTVAVLPCSHVFHGLCLERITPQNQAEDPPCIPCAVGET</sequence>
<keyword evidence="1" id="KW-0862">Zinc</keyword>
<reference evidence="4 5" key="1">
    <citation type="submission" date="2024-03" db="EMBL/GenBank/DDBJ databases">
        <authorList>
            <person name="Gkanogiannis A."/>
            <person name="Becerra Lopez-Lavalle L."/>
        </authorList>
    </citation>
    <scope>NUCLEOTIDE SEQUENCE [LARGE SCALE GENOMIC DNA]</scope>
</reference>
<evidence type="ECO:0000313" key="4">
    <source>
        <dbReference type="EMBL" id="CAK9310334.1"/>
    </source>
</evidence>
<dbReference type="InterPro" id="IPR001841">
    <property type="entry name" value="Znf_RING"/>
</dbReference>
<evidence type="ECO:0000256" key="2">
    <source>
        <dbReference type="SAM" id="MobiDB-lite"/>
    </source>
</evidence>
<dbReference type="PANTHER" id="PTHR31150">
    <property type="entry name" value="EXPRESSED PROTEIN"/>
    <property type="match status" value="1"/>
</dbReference>
<dbReference type="Proteomes" id="UP001642487">
    <property type="component" value="Chromosome 1"/>
</dbReference>
<name>A0ABP0XQ92_9ROSI</name>
<feature type="compositionally biased region" description="Polar residues" evidence="2">
    <location>
        <begin position="352"/>
        <end position="375"/>
    </location>
</feature>
<keyword evidence="1" id="KW-0863">Zinc-finger</keyword>
<evidence type="ECO:0000259" key="3">
    <source>
        <dbReference type="PROSITE" id="PS50089"/>
    </source>
</evidence>